<dbReference type="EMBL" id="CP003630">
    <property type="protein sequence ID" value="AFZ20759.1"/>
    <property type="molecule type" value="Genomic_DNA"/>
</dbReference>
<evidence type="ECO:0000313" key="2">
    <source>
        <dbReference type="EMBL" id="AFZ20759.1"/>
    </source>
</evidence>
<protein>
    <submittedName>
        <fullName evidence="2">Uncharacterized protein</fullName>
    </submittedName>
</protein>
<dbReference type="Proteomes" id="UP000010471">
    <property type="component" value="Chromosome"/>
</dbReference>
<keyword evidence="1" id="KW-0812">Transmembrane</keyword>
<keyword evidence="1" id="KW-1133">Transmembrane helix</keyword>
<evidence type="ECO:0000256" key="1">
    <source>
        <dbReference type="SAM" id="Phobius"/>
    </source>
</evidence>
<dbReference type="KEGG" id="mic:Mic7113_5102"/>
<gene>
    <name evidence="2" type="ORF">Mic7113_5102</name>
</gene>
<evidence type="ECO:0000313" key="3">
    <source>
        <dbReference type="Proteomes" id="UP000010471"/>
    </source>
</evidence>
<keyword evidence="1" id="KW-0472">Membrane</keyword>
<organism evidence="2 3">
    <name type="scientific">Allocoleopsis franciscana PCC 7113</name>
    <dbReference type="NCBI Taxonomy" id="1173027"/>
    <lineage>
        <taxon>Bacteria</taxon>
        <taxon>Bacillati</taxon>
        <taxon>Cyanobacteriota</taxon>
        <taxon>Cyanophyceae</taxon>
        <taxon>Coleofasciculales</taxon>
        <taxon>Coleofasciculaceae</taxon>
        <taxon>Allocoleopsis</taxon>
        <taxon>Allocoleopsis franciscana</taxon>
    </lineage>
</organism>
<accession>K9WLV6</accession>
<feature type="transmembrane region" description="Helical" evidence="1">
    <location>
        <begin position="21"/>
        <end position="41"/>
    </location>
</feature>
<dbReference type="RefSeq" id="WP_015184892.1">
    <property type="nucleotide sequence ID" value="NC_019738.1"/>
</dbReference>
<proteinExistence type="predicted"/>
<reference evidence="2 3" key="1">
    <citation type="submission" date="2012-06" db="EMBL/GenBank/DDBJ databases">
        <title>Finished chromosome of genome of Microcoleus sp. PCC 7113.</title>
        <authorList>
            <consortium name="US DOE Joint Genome Institute"/>
            <person name="Gugger M."/>
            <person name="Coursin T."/>
            <person name="Rippka R."/>
            <person name="Tandeau De Marsac N."/>
            <person name="Huntemann M."/>
            <person name="Wei C.-L."/>
            <person name="Han J."/>
            <person name="Detter J.C."/>
            <person name="Han C."/>
            <person name="Tapia R."/>
            <person name="Chen A."/>
            <person name="Kyrpides N."/>
            <person name="Mavromatis K."/>
            <person name="Markowitz V."/>
            <person name="Szeto E."/>
            <person name="Ivanova N."/>
            <person name="Pagani I."/>
            <person name="Pati A."/>
            <person name="Goodwin L."/>
            <person name="Nordberg H.P."/>
            <person name="Cantor M.N."/>
            <person name="Hua S.X."/>
            <person name="Woyke T."/>
            <person name="Kerfeld C.A."/>
        </authorList>
    </citation>
    <scope>NUCLEOTIDE SEQUENCE [LARGE SCALE GENOMIC DNA]</scope>
    <source>
        <strain evidence="2 3">PCC 7113</strain>
    </source>
</reference>
<dbReference type="HOGENOM" id="CLU_189984_0_0_3"/>
<dbReference type="eggNOG" id="ENOG5033EFJ">
    <property type="taxonomic scope" value="Bacteria"/>
</dbReference>
<dbReference type="AlphaFoldDB" id="K9WLV6"/>
<name>K9WLV6_9CYAN</name>
<sequence>MESSSPSANTSDPHPYRWAEFMGAVIALLTLTLPLFVIAHYSSSGVDVLQQTTYSLPRPEK</sequence>
<keyword evidence="3" id="KW-1185">Reference proteome</keyword>